<dbReference type="AlphaFoldDB" id="A0A644YJQ5"/>
<name>A0A644YJQ5_9ZZZZ</name>
<dbReference type="EMBL" id="VSSQ01005352">
    <property type="protein sequence ID" value="MPM28805.1"/>
    <property type="molecule type" value="Genomic_DNA"/>
</dbReference>
<gene>
    <name evidence="1" type="ORF">SDC9_75336</name>
</gene>
<organism evidence="1">
    <name type="scientific">bioreactor metagenome</name>
    <dbReference type="NCBI Taxonomy" id="1076179"/>
    <lineage>
        <taxon>unclassified sequences</taxon>
        <taxon>metagenomes</taxon>
        <taxon>ecological metagenomes</taxon>
    </lineage>
</organism>
<reference evidence="1" key="1">
    <citation type="submission" date="2019-08" db="EMBL/GenBank/DDBJ databases">
        <authorList>
            <person name="Kucharzyk K."/>
            <person name="Murdoch R.W."/>
            <person name="Higgins S."/>
            <person name="Loffler F."/>
        </authorList>
    </citation>
    <scope>NUCLEOTIDE SEQUENCE</scope>
</reference>
<evidence type="ECO:0000313" key="1">
    <source>
        <dbReference type="EMBL" id="MPM28805.1"/>
    </source>
</evidence>
<protein>
    <submittedName>
        <fullName evidence="1">Uncharacterized protein</fullName>
    </submittedName>
</protein>
<proteinExistence type="predicted"/>
<sequence length="294" mass="34060">MKERYEKTMGDTSIKPYRSWPGFKSAVCEEFFDKCKKDPDLLVFPRKDYLSVYCNGQQFVKLTPSKSKKVSQYSDDNEFKERKKTVSVGMPKDKERRAQQQIAARHLSRKTDIVICDMEFSIRKKDFGIKLPGIDLIGLDFSNPKLPRPVFIEYKRTKNAVKGKSGVLPHFNDMAEIYSNPELKKALAEGAMASYNILIDLGVLDAEHLTNIDTENGWFAFLFTDLQVKDFYGYLSKILAKQKQDKNMLFPLRVASFDTYEETVLRTDKFEDITEFLRNNQEKAGRHPNKPVFN</sequence>
<accession>A0A644YJQ5</accession>
<comment type="caution">
    <text evidence="1">The sequence shown here is derived from an EMBL/GenBank/DDBJ whole genome shotgun (WGS) entry which is preliminary data.</text>
</comment>